<evidence type="ECO:0000256" key="3">
    <source>
        <dbReference type="ARBA" id="ARBA00012438"/>
    </source>
</evidence>
<evidence type="ECO:0000259" key="17">
    <source>
        <dbReference type="PROSITE" id="PS50109"/>
    </source>
</evidence>
<keyword evidence="10 19" id="KW-0418">Kinase</keyword>
<protein>
    <recommendedName>
        <fullName evidence="3">histidine kinase</fullName>
        <ecNumber evidence="3">2.7.13.3</ecNumber>
    </recommendedName>
</protein>
<comment type="catalytic activity">
    <reaction evidence="1">
        <text>ATP + protein L-histidine = ADP + protein N-phospho-L-histidine.</text>
        <dbReference type="EC" id="2.7.13.3"/>
    </reaction>
</comment>
<reference evidence="20" key="1">
    <citation type="journal article" date="2019" name="Int. J. Syst. Evol. Microbiol.">
        <title>The Global Catalogue of Microorganisms (GCM) 10K type strain sequencing project: providing services to taxonomists for standard genome sequencing and annotation.</title>
        <authorList>
            <consortium name="The Broad Institute Genomics Platform"/>
            <consortium name="The Broad Institute Genome Sequencing Center for Infectious Disease"/>
            <person name="Wu L."/>
            <person name="Ma J."/>
        </authorList>
    </citation>
    <scope>NUCLEOTIDE SEQUENCE [LARGE SCALE GENOMIC DNA]</scope>
    <source>
        <strain evidence="20">KCTC 23713</strain>
    </source>
</reference>
<dbReference type="Pfam" id="PF00512">
    <property type="entry name" value="HisKA"/>
    <property type="match status" value="1"/>
</dbReference>
<evidence type="ECO:0000313" key="20">
    <source>
        <dbReference type="Proteomes" id="UP000662678"/>
    </source>
</evidence>
<keyword evidence="14 16" id="KW-0472">Membrane</keyword>
<dbReference type="Proteomes" id="UP000662678">
    <property type="component" value="Unassembled WGS sequence"/>
</dbReference>
<evidence type="ECO:0000256" key="9">
    <source>
        <dbReference type="ARBA" id="ARBA00022741"/>
    </source>
</evidence>
<dbReference type="PANTHER" id="PTHR44936">
    <property type="entry name" value="SENSOR PROTEIN CREC"/>
    <property type="match status" value="1"/>
</dbReference>
<dbReference type="Pfam" id="PF02518">
    <property type="entry name" value="HATPase_c"/>
    <property type="match status" value="1"/>
</dbReference>
<gene>
    <name evidence="19" type="ORF">GCM10011419_19940</name>
</gene>
<feature type="region of interest" description="Disordered" evidence="15">
    <location>
        <begin position="43"/>
        <end position="82"/>
    </location>
</feature>
<keyword evidence="13" id="KW-0902">Two-component regulatory system</keyword>
<dbReference type="CDD" id="cd06225">
    <property type="entry name" value="HAMP"/>
    <property type="match status" value="1"/>
</dbReference>
<dbReference type="SMART" id="SM00304">
    <property type="entry name" value="HAMP"/>
    <property type="match status" value="1"/>
</dbReference>
<dbReference type="PROSITE" id="PS50885">
    <property type="entry name" value="HAMP"/>
    <property type="match status" value="1"/>
</dbReference>
<dbReference type="InterPro" id="IPR003661">
    <property type="entry name" value="HisK_dim/P_dom"/>
</dbReference>
<evidence type="ECO:0000256" key="14">
    <source>
        <dbReference type="ARBA" id="ARBA00023136"/>
    </source>
</evidence>
<evidence type="ECO:0000256" key="1">
    <source>
        <dbReference type="ARBA" id="ARBA00000085"/>
    </source>
</evidence>
<dbReference type="InterPro" id="IPR003594">
    <property type="entry name" value="HATPase_dom"/>
</dbReference>
<accession>A0ABQ3HC44</accession>
<comment type="caution">
    <text evidence="19">The sequence shown here is derived from an EMBL/GenBank/DDBJ whole genome shotgun (WGS) entry which is preliminary data.</text>
</comment>
<evidence type="ECO:0000256" key="15">
    <source>
        <dbReference type="SAM" id="MobiDB-lite"/>
    </source>
</evidence>
<keyword evidence="7" id="KW-0808">Transferase</keyword>
<evidence type="ECO:0000259" key="18">
    <source>
        <dbReference type="PROSITE" id="PS50885"/>
    </source>
</evidence>
<evidence type="ECO:0000256" key="7">
    <source>
        <dbReference type="ARBA" id="ARBA00022679"/>
    </source>
</evidence>
<evidence type="ECO:0000313" key="19">
    <source>
        <dbReference type="EMBL" id="GHD78205.1"/>
    </source>
</evidence>
<keyword evidence="20" id="KW-1185">Reference proteome</keyword>
<dbReference type="SUPFAM" id="SSF47384">
    <property type="entry name" value="Homodimeric domain of signal transducing histidine kinase"/>
    <property type="match status" value="1"/>
</dbReference>
<dbReference type="EMBL" id="BMYP01000023">
    <property type="protein sequence ID" value="GHD78205.1"/>
    <property type="molecule type" value="Genomic_DNA"/>
</dbReference>
<evidence type="ECO:0000256" key="16">
    <source>
        <dbReference type="SAM" id="Phobius"/>
    </source>
</evidence>
<keyword evidence="8 16" id="KW-0812">Transmembrane</keyword>
<keyword evidence="12 16" id="KW-1133">Transmembrane helix</keyword>
<keyword evidence="6" id="KW-0597">Phosphoprotein</keyword>
<keyword evidence="5" id="KW-0997">Cell inner membrane</keyword>
<evidence type="ECO:0000256" key="6">
    <source>
        <dbReference type="ARBA" id="ARBA00022553"/>
    </source>
</evidence>
<feature type="transmembrane region" description="Helical" evidence="16">
    <location>
        <begin position="85"/>
        <end position="106"/>
    </location>
</feature>
<evidence type="ECO:0000256" key="12">
    <source>
        <dbReference type="ARBA" id="ARBA00022989"/>
    </source>
</evidence>
<dbReference type="PANTHER" id="PTHR44936:SF5">
    <property type="entry name" value="SENSOR HISTIDINE KINASE ENVZ"/>
    <property type="match status" value="1"/>
</dbReference>
<evidence type="ECO:0000256" key="4">
    <source>
        <dbReference type="ARBA" id="ARBA00022475"/>
    </source>
</evidence>
<dbReference type="InterPro" id="IPR036890">
    <property type="entry name" value="HATPase_C_sf"/>
</dbReference>
<keyword evidence="11" id="KW-0067">ATP-binding</keyword>
<dbReference type="Gene3D" id="1.10.287.130">
    <property type="match status" value="1"/>
</dbReference>
<dbReference type="InterPro" id="IPR003660">
    <property type="entry name" value="HAMP_dom"/>
</dbReference>
<evidence type="ECO:0000256" key="2">
    <source>
        <dbReference type="ARBA" id="ARBA00004429"/>
    </source>
</evidence>
<dbReference type="PRINTS" id="PR00344">
    <property type="entry name" value="BCTRLSENSOR"/>
</dbReference>
<dbReference type="InterPro" id="IPR004358">
    <property type="entry name" value="Sig_transdc_His_kin-like_C"/>
</dbReference>
<evidence type="ECO:0000256" key="13">
    <source>
        <dbReference type="ARBA" id="ARBA00023012"/>
    </source>
</evidence>
<dbReference type="RefSeq" id="WP_189353503.1">
    <property type="nucleotide sequence ID" value="NZ_BMYP01000023.1"/>
</dbReference>
<dbReference type="InterPro" id="IPR036097">
    <property type="entry name" value="HisK_dim/P_sf"/>
</dbReference>
<dbReference type="CDD" id="cd00082">
    <property type="entry name" value="HisKA"/>
    <property type="match status" value="1"/>
</dbReference>
<name>A0ABQ3HC44_9NEIS</name>
<dbReference type="SUPFAM" id="SSF55874">
    <property type="entry name" value="ATPase domain of HSP90 chaperone/DNA topoisomerase II/histidine kinase"/>
    <property type="match status" value="1"/>
</dbReference>
<evidence type="ECO:0000256" key="8">
    <source>
        <dbReference type="ARBA" id="ARBA00022692"/>
    </source>
</evidence>
<feature type="domain" description="HAMP" evidence="18">
    <location>
        <begin position="107"/>
        <end position="159"/>
    </location>
</feature>
<dbReference type="Pfam" id="PF00672">
    <property type="entry name" value="HAMP"/>
    <property type="match status" value="1"/>
</dbReference>
<dbReference type="InterPro" id="IPR005467">
    <property type="entry name" value="His_kinase_dom"/>
</dbReference>
<feature type="transmembrane region" description="Helical" evidence="16">
    <location>
        <begin position="12"/>
        <end position="35"/>
    </location>
</feature>
<feature type="domain" description="Histidine kinase" evidence="17">
    <location>
        <begin position="167"/>
        <end position="365"/>
    </location>
</feature>
<evidence type="ECO:0000256" key="10">
    <source>
        <dbReference type="ARBA" id="ARBA00022777"/>
    </source>
</evidence>
<comment type="subcellular location">
    <subcellularLocation>
        <location evidence="2">Cell inner membrane</location>
        <topology evidence="2">Multi-pass membrane protein</topology>
    </subcellularLocation>
</comment>
<dbReference type="SMART" id="SM00388">
    <property type="entry name" value="HisKA"/>
    <property type="match status" value="1"/>
</dbReference>
<dbReference type="Gene3D" id="3.30.565.10">
    <property type="entry name" value="Histidine kinase-like ATPase, C-terminal domain"/>
    <property type="match status" value="1"/>
</dbReference>
<dbReference type="SMART" id="SM00387">
    <property type="entry name" value="HATPase_c"/>
    <property type="match status" value="1"/>
</dbReference>
<keyword evidence="4" id="KW-1003">Cell membrane</keyword>
<evidence type="ECO:0000256" key="5">
    <source>
        <dbReference type="ARBA" id="ARBA00022519"/>
    </source>
</evidence>
<keyword evidence="9" id="KW-0547">Nucleotide-binding</keyword>
<dbReference type="EC" id="2.7.13.3" evidence="3"/>
<dbReference type="PROSITE" id="PS50109">
    <property type="entry name" value="HIS_KIN"/>
    <property type="match status" value="1"/>
</dbReference>
<organism evidence="19 20">
    <name type="scientific">Vogesella fluminis</name>
    <dbReference type="NCBI Taxonomy" id="1069161"/>
    <lineage>
        <taxon>Bacteria</taxon>
        <taxon>Pseudomonadati</taxon>
        <taxon>Pseudomonadota</taxon>
        <taxon>Betaproteobacteria</taxon>
        <taxon>Neisseriales</taxon>
        <taxon>Chromobacteriaceae</taxon>
        <taxon>Vogesella</taxon>
    </lineage>
</organism>
<dbReference type="InterPro" id="IPR050980">
    <property type="entry name" value="2C_sensor_his_kinase"/>
</dbReference>
<sequence length="372" mass="41123">MKRLIPDTVFTRLFGLVVAALLTTHLVMTSLLLFFGPHFSHDEPPPRPPLERTAPGAGLRPTLAPGDTVQQPPPPPPDNRNRFPAPFWLAQLVTLAIIGLLAWYGARRLARPIQQLTQAAARLGDNLEAPPIAESGPLETRQAARLFNRMQDKLRQQLAERSRFLAAVSHDLRTPLTRIRLRSAQLDDAELQARLGKDIDDMTAMLDATLAYLRDESQQESWQLLDITALLQVLAEDAQEQGHHVSVDGHTDSLLTLPGSLRRCLDNLLENALRYGERADIHLQQSGDTVCIEIRDHGPGIPENRMSSVFEPFVRLEESRNRHTGGVGLGLAIARDAARRMGGTLTLHNAPQGGLVARLTLPRDAHGALYQL</sequence>
<dbReference type="GO" id="GO:0016301">
    <property type="term" value="F:kinase activity"/>
    <property type="evidence" value="ECO:0007669"/>
    <property type="project" value="UniProtKB-KW"/>
</dbReference>
<evidence type="ECO:0000256" key="11">
    <source>
        <dbReference type="ARBA" id="ARBA00022840"/>
    </source>
</evidence>
<proteinExistence type="predicted"/>